<comment type="caution">
    <text evidence="2">The sequence shown here is derived from an EMBL/GenBank/DDBJ whole genome shotgun (WGS) entry which is preliminary data.</text>
</comment>
<feature type="region of interest" description="Disordered" evidence="1">
    <location>
        <begin position="581"/>
        <end position="612"/>
    </location>
</feature>
<reference evidence="2 3" key="1">
    <citation type="journal article" date="2018" name="New Phytol.">
        <title>Phylogenomics of Endogonaceae and evolution of mycorrhizas within Mucoromycota.</title>
        <authorList>
            <person name="Chang Y."/>
            <person name="Desiro A."/>
            <person name="Na H."/>
            <person name="Sandor L."/>
            <person name="Lipzen A."/>
            <person name="Clum A."/>
            <person name="Barry K."/>
            <person name="Grigoriev I.V."/>
            <person name="Martin F.M."/>
            <person name="Stajich J.E."/>
            <person name="Smith M.E."/>
            <person name="Bonito G."/>
            <person name="Spatafora J.W."/>
        </authorList>
    </citation>
    <scope>NUCLEOTIDE SEQUENCE [LARGE SCALE GENOMIC DNA]</scope>
    <source>
        <strain evidence="2 3">GMNB39</strain>
    </source>
</reference>
<sequence>MTADSPCFRTLLRPIFMERNGETTPAADQSPPPKVDIVMGWDDFRLALFELSHNSYGELQDRRWFKLNPLEIFVMGLDTIIDDSDVIRLINKITIRMVTCKPDILRRHDHLTRSISLLVQLITLPEDKKLPDAVFTKCLVCVCHMYPAICAWDPHEGLRWVALAAYYTTVAEALGIIPEHKLNEMDWRTREAYEKIVTSGVYWANGDALAFQGLSTPISLARFQILVECFKATRHARMEIGDDIQEHWSRWLENELNLYSSLEKIGLPLGDVEVYSQLVNFLYTYLCEPVDEPAIEFEPNNEALSESIPAVEITGDEVFLDTQAIAEPNSPDDISTIKTLTLAEATSEPASPFEPLPPILEPTPATWPLLMFTLVDLPATLLPSIIPDLIHTTRICLAVHSTRVTTHFLRHILPALLSHHTTLPTASAMLSLLATALEHGWAPLAFVCQYLPNLMGPLVGIKLADQPETHVRMMELGELAFQSKQYKKVMKEGFWFLKGLIEKYRPVRKPRRRQKRRDERTALQEEVKIESVGESLVPQVDLTIRTGDTIHSVDDKENMRDSVVNETIETSSIKNEVNGLNEQTEAADTVTTQPFSTNGETSLEEEFKEDDAEDPKNVLEDAEFLSLVVNLLSLGKALLLLDQDLVYTFAIIIPSCLKDSCSLSLVTHIFGVGTAGVVLARCSAFQFFVEIKTLMENVECVEGLSPDEKPQLLNHILESINNVFESGKPSPDLLSSGLPLILKLGTHNGSNIDMLTDLRDLSDQLLDRFVLDRVHQQSLSLLMLNTDFDFLCTQFPAHIIGITRMFRGMIRKARRQDVYALHRVCRPELTHHMYATIVEKLVNERTVNMKRLEAVSTMLSVCFMEQKAFATYTFVEPLVLAILKEFEDNLLMNRISADVVSTATDNILLVSLLRIISDDDEDKSPAPTLLDAINHSPEETHALFTTRLPAEVINDKETVHALGIAVSRIEHLDIAHYKPIKAYAKTILHEFLSSQLPLNPMLPPSDRLAHRILHIHSFIASHPNNRSLRTRFIDAGYHSILFENVQLRLQFSDVPLGNAETSYRITLHDCFQNLVLRMLRLARCDTVILANGANVDVAKLFGANDSVNELKSKRALAMRAVDQALRKKEIPELVDAKFDLLAREDEIEASYELQKSMLLVKRDALKNLTVRIETSFFACLSSCPDSIAGCYSPKGSHCERPLEIGFRCDSLLIRILDESDGVTKEIENVETLMTDEGLYVFKAYTNGHLFDTSKIWLTVFRNLLSPPHNTDMQTPYVPAIILPLRFPDPRTFSLILDAGIKPVLMSSVLTVCKDFFTEMASYYDYAPEKIRAGEDVVLLPESLDAVAEAYSSTEGILYETTSNVLNVPPPHLPSPIEDEPLQRKIANPSINPPVKPPTSSTPIRITETTAKDYAAQSRFHNQDLAGRIFTLFVRHHLRRSPVLSAFLPVGHLISTVISDICAYGNVNEAKFAEAFDYERWQRKLPSTTNARERREDTAEAVLDLDRGIVPSEHQIKDEEERFKQLDCKEMAVSFIVQLALSHVSTWIRTVDAEALFFDNRSHFHELMNHLVLLLDNDELQDGKRSYVLPKASKFCNNVFSSDKLYFYIFKFFIPHVGCVQLKNMKKVLKDNLHIVRLSELSKFMQAEVMKWIYKNEDKVWRHRGGRDGCESVEQFLGFLDSSHKQTGESDNGKDWKSNYAGVVSFRLPISVKHGSISHMKLVDTVTVDDVVGYAIGEFVAEDDLTLYEVVTAWVHNDYRSLRLALSMYLNIMSDTQAFRIDSRRIYFSCDIIKGGIERILHQSPALRLLARGPPQLLNMIVVRREDSYSVTNDKKVEEQFENVVVNPTLINLAMKSFASFRNIKAKPPRFHTLYRPIFMERNGEATPATDQSPPPKVDIVMGWSRSARVVAQFV</sequence>
<evidence type="ECO:0000313" key="3">
    <source>
        <dbReference type="Proteomes" id="UP000268093"/>
    </source>
</evidence>
<evidence type="ECO:0000256" key="1">
    <source>
        <dbReference type="SAM" id="MobiDB-lite"/>
    </source>
</evidence>
<proteinExistence type="predicted"/>
<keyword evidence="3" id="KW-1185">Reference proteome</keyword>
<gene>
    <name evidence="2" type="ORF">BC936DRAFT_145027</name>
</gene>
<protein>
    <submittedName>
        <fullName evidence="2">Uncharacterized protein</fullName>
    </submittedName>
</protein>
<feature type="compositionally biased region" description="Polar residues" evidence="1">
    <location>
        <begin position="581"/>
        <end position="601"/>
    </location>
</feature>
<dbReference type="Proteomes" id="UP000268093">
    <property type="component" value="Unassembled WGS sequence"/>
</dbReference>
<name>A0A433DB36_9FUNG</name>
<feature type="compositionally biased region" description="Acidic residues" evidence="1">
    <location>
        <begin position="602"/>
        <end position="612"/>
    </location>
</feature>
<evidence type="ECO:0000313" key="2">
    <source>
        <dbReference type="EMBL" id="RUP48044.1"/>
    </source>
</evidence>
<dbReference type="EMBL" id="RBNI01003783">
    <property type="protein sequence ID" value="RUP48044.1"/>
    <property type="molecule type" value="Genomic_DNA"/>
</dbReference>
<organism evidence="2 3">
    <name type="scientific">Jimgerdemannia flammicorona</name>
    <dbReference type="NCBI Taxonomy" id="994334"/>
    <lineage>
        <taxon>Eukaryota</taxon>
        <taxon>Fungi</taxon>
        <taxon>Fungi incertae sedis</taxon>
        <taxon>Mucoromycota</taxon>
        <taxon>Mucoromycotina</taxon>
        <taxon>Endogonomycetes</taxon>
        <taxon>Endogonales</taxon>
        <taxon>Endogonaceae</taxon>
        <taxon>Jimgerdemannia</taxon>
    </lineage>
</organism>
<accession>A0A433DB36</accession>
<dbReference type="OrthoDB" id="5990151at2759"/>